<protein>
    <submittedName>
        <fullName evidence="1">Uncharacterized protein</fullName>
    </submittedName>
</protein>
<dbReference type="RefSeq" id="WP_054803598.1">
    <property type="nucleotide sequence ID" value="NZ_CP019445.1"/>
</dbReference>
<accession>A0A807LKH2</accession>
<reference evidence="1 2" key="1">
    <citation type="submission" date="2017-01" db="EMBL/GenBank/DDBJ databases">
        <authorList>
            <person name="Cao J.-M."/>
        </authorList>
    </citation>
    <scope>NUCLEOTIDE SEQUENCE [LARGE SCALE GENOMIC DNA]</scope>
    <source>
        <strain evidence="1 2">888-76</strain>
    </source>
</reference>
<gene>
    <name evidence="1" type="ORF">BWI95_16475</name>
</gene>
<organism evidence="1 2">
    <name type="scientific">Kosakonia cowanii JCM 10956 = DSM 18146</name>
    <dbReference type="NCBI Taxonomy" id="1300165"/>
    <lineage>
        <taxon>Bacteria</taxon>
        <taxon>Pseudomonadati</taxon>
        <taxon>Pseudomonadota</taxon>
        <taxon>Gammaproteobacteria</taxon>
        <taxon>Enterobacterales</taxon>
        <taxon>Enterobacteriaceae</taxon>
        <taxon>Kosakonia</taxon>
    </lineage>
</organism>
<keyword evidence="2" id="KW-1185">Reference proteome</keyword>
<dbReference type="AlphaFoldDB" id="A0A807LKH2"/>
<dbReference type="KEGG" id="kco:BWI95_16475"/>
<evidence type="ECO:0000313" key="2">
    <source>
        <dbReference type="Proteomes" id="UP000187148"/>
    </source>
</evidence>
<name>A0A807LKH2_9ENTR</name>
<proteinExistence type="predicted"/>
<sequence length="101" mass="12051">MTDEELTRLVHDKSDYRKRLDLIARLQQEQSARSTEALVTLAKEDFVFAVRHAAWEALSERGVALKEPRLRSRFADWLERAMDRTARVIRFLGDFYWKWIP</sequence>
<dbReference type="EMBL" id="CP019445">
    <property type="protein sequence ID" value="APZ06530.1"/>
    <property type="molecule type" value="Genomic_DNA"/>
</dbReference>
<dbReference type="Proteomes" id="UP000187148">
    <property type="component" value="Chromosome"/>
</dbReference>
<evidence type="ECO:0000313" key="1">
    <source>
        <dbReference type="EMBL" id="APZ06530.1"/>
    </source>
</evidence>